<dbReference type="Gene3D" id="3.40.50.300">
    <property type="entry name" value="P-loop containing nucleotide triphosphate hydrolases"/>
    <property type="match status" value="1"/>
</dbReference>
<dbReference type="Proteomes" id="UP001207294">
    <property type="component" value="Unassembled WGS sequence"/>
</dbReference>
<keyword evidence="1" id="KW-0067">ATP-binding</keyword>
<organism evidence="1 2">
    <name type="scientific">Pseudomonas capsici</name>
    <dbReference type="NCBI Taxonomy" id="2810614"/>
    <lineage>
        <taxon>Bacteria</taxon>
        <taxon>Pseudomonadati</taxon>
        <taxon>Pseudomonadota</taxon>
        <taxon>Gammaproteobacteria</taxon>
        <taxon>Pseudomonadales</taxon>
        <taxon>Pseudomonadaceae</taxon>
        <taxon>Pseudomonas</taxon>
    </lineage>
</organism>
<name>A0ABT3BS98_9PSED</name>
<dbReference type="EMBL" id="JAOXML010000002">
    <property type="protein sequence ID" value="MCV4375719.1"/>
    <property type="molecule type" value="Genomic_DNA"/>
</dbReference>
<sequence>MNHHTRVIYSSVAICVGGVPGAGKTTLLLNHVELEARDMQVTGSSIVKKIIAPSSVHELDGWSSEQRQAVREQSICELRQLQERCEGRLLVDGHFTLRNRVTGVLEPVFTPEDKAFFQALILIHPQPESVLAQRELDARARRAESIADVAAHIEFELHESRKLARDMGVPLLELVECDMPKRLHAMSEFLERVAPLEAR</sequence>
<dbReference type="Pfam" id="PF13207">
    <property type="entry name" value="AAA_17"/>
    <property type="match status" value="1"/>
</dbReference>
<accession>A0ABT3BS98</accession>
<keyword evidence="2" id="KW-1185">Reference proteome</keyword>
<dbReference type="InterPro" id="IPR027417">
    <property type="entry name" value="P-loop_NTPase"/>
</dbReference>
<comment type="caution">
    <text evidence="1">The sequence shown here is derived from an EMBL/GenBank/DDBJ whole genome shotgun (WGS) entry which is preliminary data.</text>
</comment>
<dbReference type="RefSeq" id="WP_117181246.1">
    <property type="nucleotide sequence ID" value="NZ_JAOXMH010000007.1"/>
</dbReference>
<dbReference type="GO" id="GO:0005524">
    <property type="term" value="F:ATP binding"/>
    <property type="evidence" value="ECO:0007669"/>
    <property type="project" value="UniProtKB-KW"/>
</dbReference>
<keyword evidence="1" id="KW-0547">Nucleotide-binding</keyword>
<protein>
    <submittedName>
        <fullName evidence="1">ATP-binding protein</fullName>
    </submittedName>
</protein>
<dbReference type="SUPFAM" id="SSF52540">
    <property type="entry name" value="P-loop containing nucleoside triphosphate hydrolases"/>
    <property type="match status" value="1"/>
</dbReference>
<proteinExistence type="predicted"/>
<reference evidence="1 2" key="1">
    <citation type="submission" date="2022-10" db="EMBL/GenBank/DDBJ databases">
        <title>Characterization of Pseudomonas capsici strains from pepper and tomato in Georgia.</title>
        <authorList>
            <person name="Zhao M."/>
            <person name="Dutta B."/>
        </authorList>
    </citation>
    <scope>NUCLEOTIDE SEQUENCE [LARGE SCALE GENOMIC DNA]</scope>
    <source>
        <strain evidence="1 2">Pc20-5</strain>
    </source>
</reference>
<gene>
    <name evidence="1" type="ORF">OH718_03815</name>
</gene>
<evidence type="ECO:0000313" key="2">
    <source>
        <dbReference type="Proteomes" id="UP001207294"/>
    </source>
</evidence>
<evidence type="ECO:0000313" key="1">
    <source>
        <dbReference type="EMBL" id="MCV4375719.1"/>
    </source>
</evidence>